<reference evidence="3 4" key="1">
    <citation type="submission" date="2023-07" db="EMBL/GenBank/DDBJ databases">
        <title>Sequencing the genomes of 1000 actinobacteria strains.</title>
        <authorList>
            <person name="Klenk H.-P."/>
        </authorList>
    </citation>
    <scope>NUCLEOTIDE SEQUENCE [LARGE SCALE GENOMIC DNA]</scope>
    <source>
        <strain evidence="3 4">DSM 44109</strain>
    </source>
</reference>
<keyword evidence="2" id="KW-0732">Signal</keyword>
<feature type="chain" id="PRO_5046116775" evidence="2">
    <location>
        <begin position="25"/>
        <end position="133"/>
    </location>
</feature>
<name>A0ABT9REY8_9ACTN</name>
<dbReference type="Proteomes" id="UP001230426">
    <property type="component" value="Unassembled WGS sequence"/>
</dbReference>
<evidence type="ECO:0000256" key="1">
    <source>
        <dbReference type="SAM" id="MobiDB-lite"/>
    </source>
</evidence>
<keyword evidence="4" id="KW-1185">Reference proteome</keyword>
<feature type="region of interest" description="Disordered" evidence="1">
    <location>
        <begin position="83"/>
        <end position="112"/>
    </location>
</feature>
<dbReference type="EMBL" id="JAUSRB010000002">
    <property type="protein sequence ID" value="MDP9867827.1"/>
    <property type="molecule type" value="Genomic_DNA"/>
</dbReference>
<gene>
    <name evidence="3" type="ORF">J2S55_007093</name>
</gene>
<protein>
    <submittedName>
        <fullName evidence="3">Uncharacterized protein</fullName>
    </submittedName>
</protein>
<proteinExistence type="predicted"/>
<feature type="signal peptide" evidence="2">
    <location>
        <begin position="1"/>
        <end position="24"/>
    </location>
</feature>
<organism evidence="3 4">
    <name type="scientific">Streptosporangium brasiliense</name>
    <dbReference type="NCBI Taxonomy" id="47480"/>
    <lineage>
        <taxon>Bacteria</taxon>
        <taxon>Bacillati</taxon>
        <taxon>Actinomycetota</taxon>
        <taxon>Actinomycetes</taxon>
        <taxon>Streptosporangiales</taxon>
        <taxon>Streptosporangiaceae</taxon>
        <taxon>Streptosporangium</taxon>
    </lineage>
</organism>
<dbReference type="RefSeq" id="WP_306869891.1">
    <property type="nucleotide sequence ID" value="NZ_JAUSRB010000002.1"/>
</dbReference>
<evidence type="ECO:0000313" key="3">
    <source>
        <dbReference type="EMBL" id="MDP9867827.1"/>
    </source>
</evidence>
<evidence type="ECO:0000256" key="2">
    <source>
        <dbReference type="SAM" id="SignalP"/>
    </source>
</evidence>
<accession>A0ABT9REY8</accession>
<comment type="caution">
    <text evidence="3">The sequence shown here is derived from an EMBL/GenBank/DDBJ whole genome shotgun (WGS) entry which is preliminary data.</text>
</comment>
<evidence type="ECO:0000313" key="4">
    <source>
        <dbReference type="Proteomes" id="UP001230426"/>
    </source>
</evidence>
<sequence length="133" mass="13647">MRRHLPLVMSAALLVALAVGGRAAGVEQGGRIHAVKTMFDGSGLEAAVRPGQALLGPLPETGVPVTVVEHEPVRATSHGQLIGQASDKHGDSGAPVFSLINDTAGPESTTPAAQAPCFLLTPLQRERTSGKIT</sequence>